<dbReference type="Gene3D" id="1.10.10.1150">
    <property type="entry name" value="Coenzyme PQQ synthesis protein D (PqqD)"/>
    <property type="match status" value="1"/>
</dbReference>
<dbReference type="EMBL" id="SDKC01000001">
    <property type="protein sequence ID" value="RXS75876.1"/>
    <property type="molecule type" value="Genomic_DNA"/>
</dbReference>
<dbReference type="AlphaFoldDB" id="A0A4Q1RJF0"/>
<dbReference type="InterPro" id="IPR008792">
    <property type="entry name" value="PQQD"/>
</dbReference>
<gene>
    <name evidence="1" type="ORF">ETP43_12110</name>
</gene>
<keyword evidence="2" id="KW-1185">Reference proteome</keyword>
<reference evidence="1 2" key="1">
    <citation type="submission" date="2019-01" db="EMBL/GenBank/DDBJ databases">
        <title>Blautia sp. nov. KGMB01111 isolated human feces.</title>
        <authorList>
            <person name="Park J.-E."/>
            <person name="Kim J.-S."/>
            <person name="Park S.-H."/>
        </authorList>
    </citation>
    <scope>NUCLEOTIDE SEQUENCE [LARGE SCALE GENOMIC DNA]</scope>
    <source>
        <strain evidence="1 2">KGMB01111</strain>
    </source>
</reference>
<dbReference type="InterPro" id="IPR041881">
    <property type="entry name" value="PqqD_sf"/>
</dbReference>
<proteinExistence type="predicted"/>
<comment type="caution">
    <text evidence="1">The sequence shown here is derived from an EMBL/GenBank/DDBJ whole genome shotgun (WGS) entry which is preliminary data.</text>
</comment>
<sequence>MRDKRNYLDFVPVKNPELPWQADEEGIVTVDVTHRGIAAKVAQVAFNRPKVSHIHMDVFGSFIWKEIDGEQNIYEIGQKVKEYFGKEAEPLYERLTTFFRILAENKYITYKK</sequence>
<dbReference type="Pfam" id="PF05402">
    <property type="entry name" value="PqqD"/>
    <property type="match status" value="1"/>
</dbReference>
<dbReference type="RefSeq" id="WP_129258335.1">
    <property type="nucleotide sequence ID" value="NZ_SDKC01000001.1"/>
</dbReference>
<protein>
    <submittedName>
        <fullName evidence="1">PqqD family protein</fullName>
    </submittedName>
</protein>
<organism evidence="1 2">
    <name type="scientific">Blautia faecicola</name>
    <dbReference type="NCBI Taxonomy" id="2509240"/>
    <lineage>
        <taxon>Bacteria</taxon>
        <taxon>Bacillati</taxon>
        <taxon>Bacillota</taxon>
        <taxon>Clostridia</taxon>
        <taxon>Lachnospirales</taxon>
        <taxon>Lachnospiraceae</taxon>
        <taxon>Blautia</taxon>
    </lineage>
</organism>
<dbReference type="Proteomes" id="UP000290106">
    <property type="component" value="Unassembled WGS sequence"/>
</dbReference>
<accession>A0A4Q1RJF0</accession>
<dbReference type="OrthoDB" id="308521at2"/>
<name>A0A4Q1RJF0_9FIRM</name>
<evidence type="ECO:0000313" key="1">
    <source>
        <dbReference type="EMBL" id="RXS75876.1"/>
    </source>
</evidence>
<evidence type="ECO:0000313" key="2">
    <source>
        <dbReference type="Proteomes" id="UP000290106"/>
    </source>
</evidence>